<dbReference type="OrthoDB" id="6365837at2759"/>
<dbReference type="Proteomes" id="UP000494256">
    <property type="component" value="Unassembled WGS sequence"/>
</dbReference>
<dbReference type="InterPro" id="IPR050951">
    <property type="entry name" value="Retrovirus_Pol_polyprotein"/>
</dbReference>
<evidence type="ECO:0000313" key="2">
    <source>
        <dbReference type="EMBL" id="CAB3254180.1"/>
    </source>
</evidence>
<name>A0A8S1B3V4_ARCPL</name>
<organism evidence="2 3">
    <name type="scientific">Arctia plantaginis</name>
    <name type="common">Wood tiger moth</name>
    <name type="synonym">Phalaena plantaginis</name>
    <dbReference type="NCBI Taxonomy" id="874455"/>
    <lineage>
        <taxon>Eukaryota</taxon>
        <taxon>Metazoa</taxon>
        <taxon>Ecdysozoa</taxon>
        <taxon>Arthropoda</taxon>
        <taxon>Hexapoda</taxon>
        <taxon>Insecta</taxon>
        <taxon>Pterygota</taxon>
        <taxon>Neoptera</taxon>
        <taxon>Endopterygota</taxon>
        <taxon>Lepidoptera</taxon>
        <taxon>Glossata</taxon>
        <taxon>Ditrysia</taxon>
        <taxon>Noctuoidea</taxon>
        <taxon>Erebidae</taxon>
        <taxon>Arctiinae</taxon>
        <taxon>Arctia</taxon>
    </lineage>
</organism>
<accession>A0A8S1B3V4</accession>
<feature type="region of interest" description="Disordered" evidence="1">
    <location>
        <begin position="1"/>
        <end position="37"/>
    </location>
</feature>
<sequence>MDGSGLSQERDEDTRPAQSPGDIGTGTPSDGEANAVEDKELTVPEILPEGGITSLLGRQWLSELGIPIPMLHKVSESKNSDVYINNTKGLKQLLDRYQELFTPGLGRVRGGAARLQVREGAVPVFCRARPVPYALRERVEAELDAMLRDAVIEPVDAANWATPLVPVRGVLSQKWACERDGVNGGFRECERPVVYVSRALTSAEKHYSQIEQTDRKTLFRDHRLSMAASRLQSPLEPGTDTDDIARHRISFSPNREISPAIRNDETADQFQDCMEGEVDAALAPLPRSTLPVSSEPRPVRQCRINNPPRYKV</sequence>
<evidence type="ECO:0000256" key="1">
    <source>
        <dbReference type="SAM" id="MobiDB-lite"/>
    </source>
</evidence>
<dbReference type="PANTHER" id="PTHR37984:SF8">
    <property type="entry name" value="CCHC-TYPE DOMAIN-CONTAINING PROTEIN"/>
    <property type="match status" value="1"/>
</dbReference>
<dbReference type="AlphaFoldDB" id="A0A8S1B3V4"/>
<dbReference type="PANTHER" id="PTHR37984">
    <property type="entry name" value="PROTEIN CBG26694"/>
    <property type="match status" value="1"/>
</dbReference>
<dbReference type="InterPro" id="IPR043502">
    <property type="entry name" value="DNA/RNA_pol_sf"/>
</dbReference>
<dbReference type="EMBL" id="CADEBD010000412">
    <property type="protein sequence ID" value="CAB3254180.1"/>
    <property type="molecule type" value="Genomic_DNA"/>
</dbReference>
<proteinExistence type="predicted"/>
<gene>
    <name evidence="2" type="ORF">APLA_LOCUS14619</name>
</gene>
<evidence type="ECO:0008006" key="4">
    <source>
        <dbReference type="Google" id="ProtNLM"/>
    </source>
</evidence>
<reference evidence="2 3" key="1">
    <citation type="submission" date="2020-04" db="EMBL/GenBank/DDBJ databases">
        <authorList>
            <person name="Wallbank WR R."/>
            <person name="Pardo Diaz C."/>
            <person name="Kozak K."/>
            <person name="Martin S."/>
            <person name="Jiggins C."/>
            <person name="Moest M."/>
            <person name="Warren A I."/>
            <person name="Byers J.R.P. K."/>
            <person name="Montejo-Kovacevich G."/>
            <person name="Yen C E."/>
        </authorList>
    </citation>
    <scope>NUCLEOTIDE SEQUENCE [LARGE SCALE GENOMIC DNA]</scope>
</reference>
<comment type="caution">
    <text evidence="2">The sequence shown here is derived from an EMBL/GenBank/DDBJ whole genome shotgun (WGS) entry which is preliminary data.</text>
</comment>
<dbReference type="SUPFAM" id="SSF56672">
    <property type="entry name" value="DNA/RNA polymerases"/>
    <property type="match status" value="1"/>
</dbReference>
<dbReference type="GO" id="GO:0071897">
    <property type="term" value="P:DNA biosynthetic process"/>
    <property type="evidence" value="ECO:0007669"/>
    <property type="project" value="UniProtKB-ARBA"/>
</dbReference>
<evidence type="ECO:0000313" key="3">
    <source>
        <dbReference type="Proteomes" id="UP000494256"/>
    </source>
</evidence>
<dbReference type="Gene3D" id="3.10.10.10">
    <property type="entry name" value="HIV Type 1 Reverse Transcriptase, subunit A, domain 1"/>
    <property type="match status" value="1"/>
</dbReference>
<feature type="region of interest" description="Disordered" evidence="1">
    <location>
        <begin position="287"/>
        <end position="312"/>
    </location>
</feature>
<protein>
    <recommendedName>
        <fullName evidence="4">Reverse transcriptase/retrotransposon-derived protein RNase H-like domain-containing protein</fullName>
    </recommendedName>
</protein>